<dbReference type="GO" id="GO:0016491">
    <property type="term" value="F:oxidoreductase activity"/>
    <property type="evidence" value="ECO:0007669"/>
    <property type="project" value="UniProtKB-KW"/>
</dbReference>
<sequence length="252" mass="25980">MNQLCGKVALVTGGNAGIGKETAHLFAREGAKVVVAARREAEGEQVVSDIRSAGGEAIFVRTDVTRAEDCANAVELAVQTFGKIDVAFNNAGVLAFGKTVAEVDEAEWDHVLDVNLKGVFLSMKYVIPAMLKAGGGSIINMSSVGGLVGSPLGIAAYHASKHGVLGLTKAAALEYAPQKIRVNAVCPGASTSEMTDTWFAGSSLREAFIERHPLGRLGEPGDSARATLFLASDASSFITGAALPVDGGYSVG</sequence>
<evidence type="ECO:0000313" key="4">
    <source>
        <dbReference type="Proteomes" id="UP000027466"/>
    </source>
</evidence>
<evidence type="ECO:0000313" key="3">
    <source>
        <dbReference type="EMBL" id="KDR43739.1"/>
    </source>
</evidence>
<dbReference type="PANTHER" id="PTHR24321">
    <property type="entry name" value="DEHYDROGENASES, SHORT CHAIN"/>
    <property type="match status" value="1"/>
</dbReference>
<dbReference type="RefSeq" id="WP_035930767.1">
    <property type="nucleotide sequence ID" value="NZ_CADFFX010000001.1"/>
</dbReference>
<name>A0A069PV85_9BURK</name>
<reference evidence="3 4" key="1">
    <citation type="submission" date="2014-03" db="EMBL/GenBank/DDBJ databases">
        <title>Draft Genome Sequences of Four Burkholderia Strains.</title>
        <authorList>
            <person name="Liu X.Y."/>
            <person name="Li C.X."/>
            <person name="Xu J.H."/>
        </authorList>
    </citation>
    <scope>NUCLEOTIDE SEQUENCE [LARGE SCALE GENOMIC DNA]</scope>
    <source>
        <strain evidence="3 4">DSM 50014</strain>
    </source>
</reference>
<keyword evidence="4" id="KW-1185">Reference proteome</keyword>
<dbReference type="AlphaFoldDB" id="A0A069PV85"/>
<dbReference type="NCBIfam" id="NF009466">
    <property type="entry name" value="PRK12826.1-2"/>
    <property type="match status" value="1"/>
</dbReference>
<dbReference type="Pfam" id="PF13561">
    <property type="entry name" value="adh_short_C2"/>
    <property type="match status" value="1"/>
</dbReference>
<dbReference type="FunFam" id="3.40.50.720:FF:000084">
    <property type="entry name" value="Short-chain dehydrogenase reductase"/>
    <property type="match status" value="1"/>
</dbReference>
<accession>A0A069PV85</accession>
<dbReference type="InterPro" id="IPR036291">
    <property type="entry name" value="NAD(P)-bd_dom_sf"/>
</dbReference>
<gene>
    <name evidence="3" type="ORF">BG61_33135</name>
</gene>
<dbReference type="PANTHER" id="PTHR24321:SF11">
    <property type="entry name" value="BLR0893 PROTEIN"/>
    <property type="match status" value="1"/>
</dbReference>
<dbReference type="NCBIfam" id="NF005681">
    <property type="entry name" value="PRK07478.1"/>
    <property type="match status" value="1"/>
</dbReference>
<dbReference type="NCBIfam" id="NF005559">
    <property type="entry name" value="PRK07231.1"/>
    <property type="match status" value="1"/>
</dbReference>
<evidence type="ECO:0000256" key="1">
    <source>
        <dbReference type="ARBA" id="ARBA00006484"/>
    </source>
</evidence>
<dbReference type="PRINTS" id="PR00080">
    <property type="entry name" value="SDRFAMILY"/>
</dbReference>
<proteinExistence type="inferred from homology"/>
<dbReference type="EMBL" id="JFHC01000006">
    <property type="protein sequence ID" value="KDR43739.1"/>
    <property type="molecule type" value="Genomic_DNA"/>
</dbReference>
<comment type="caution">
    <text evidence="3">The sequence shown here is derived from an EMBL/GenBank/DDBJ whole genome shotgun (WGS) entry which is preliminary data.</text>
</comment>
<organism evidence="3 4">
    <name type="scientific">Caballeronia glathei</name>
    <dbReference type="NCBI Taxonomy" id="60547"/>
    <lineage>
        <taxon>Bacteria</taxon>
        <taxon>Pseudomonadati</taxon>
        <taxon>Pseudomonadota</taxon>
        <taxon>Betaproteobacteria</taxon>
        <taxon>Burkholderiales</taxon>
        <taxon>Burkholderiaceae</taxon>
        <taxon>Caballeronia</taxon>
    </lineage>
</organism>
<evidence type="ECO:0000256" key="2">
    <source>
        <dbReference type="ARBA" id="ARBA00023002"/>
    </source>
</evidence>
<dbReference type="Gene3D" id="3.40.50.720">
    <property type="entry name" value="NAD(P)-binding Rossmann-like Domain"/>
    <property type="match status" value="1"/>
</dbReference>
<protein>
    <submittedName>
        <fullName evidence="3">Short-chain dehydrogenase</fullName>
    </submittedName>
</protein>
<keyword evidence="2" id="KW-0560">Oxidoreductase</keyword>
<dbReference type="SUPFAM" id="SSF51735">
    <property type="entry name" value="NAD(P)-binding Rossmann-fold domains"/>
    <property type="match status" value="1"/>
</dbReference>
<dbReference type="InterPro" id="IPR002347">
    <property type="entry name" value="SDR_fam"/>
</dbReference>
<dbReference type="Proteomes" id="UP000027466">
    <property type="component" value="Unassembled WGS sequence"/>
</dbReference>
<comment type="similarity">
    <text evidence="1">Belongs to the short-chain dehydrogenases/reductases (SDR) family.</text>
</comment>
<dbReference type="PRINTS" id="PR00081">
    <property type="entry name" value="GDHRDH"/>
</dbReference>
<dbReference type="STRING" id="60547.GCA_000751215_02462"/>